<evidence type="ECO:0000313" key="5">
    <source>
        <dbReference type="EMBL" id="SER86170.1"/>
    </source>
</evidence>
<sequence length="238" mass="26391">MARKPAYVAIAESLRNRIEDHTYKPGDRLPAERELVDEFGVARMTIRHALDLLQLEGLIDRKRGRTGGTFVRAVPPMLELTKLDEVGTQLTALEVEHSHEIVSQGLVPAQPPVAAAFSIDSGDDVFRVEIVRLISGVPAILETTYVRSEMSLQETLANELQADVEKREDVITPGVATEDERIRLGIASATQVLRVTRTTYLEDGSVAALSFLVIRPDLAHVKVVTERPGQKRPRQKRS</sequence>
<evidence type="ECO:0000256" key="3">
    <source>
        <dbReference type="ARBA" id="ARBA00023163"/>
    </source>
</evidence>
<proteinExistence type="predicted"/>
<evidence type="ECO:0000256" key="2">
    <source>
        <dbReference type="ARBA" id="ARBA00023125"/>
    </source>
</evidence>
<dbReference type="PANTHER" id="PTHR44846">
    <property type="entry name" value="MANNOSYL-D-GLYCERATE TRANSPORT/METABOLISM SYSTEM REPRESSOR MNGR-RELATED"/>
    <property type="match status" value="1"/>
</dbReference>
<keyword evidence="2" id="KW-0238">DNA-binding</keyword>
<dbReference type="GO" id="GO:0003677">
    <property type="term" value="F:DNA binding"/>
    <property type="evidence" value="ECO:0007669"/>
    <property type="project" value="UniProtKB-KW"/>
</dbReference>
<gene>
    <name evidence="5" type="ORF">SAMN05661109_01184</name>
</gene>
<dbReference type="PROSITE" id="PS50949">
    <property type="entry name" value="HTH_GNTR"/>
    <property type="match status" value="1"/>
</dbReference>
<dbReference type="RefSeq" id="WP_092257597.1">
    <property type="nucleotide sequence ID" value="NZ_CP047199.1"/>
</dbReference>
<dbReference type="Gene3D" id="3.40.1410.10">
    <property type="entry name" value="Chorismate lyase-like"/>
    <property type="match status" value="1"/>
</dbReference>
<dbReference type="PRINTS" id="PR00035">
    <property type="entry name" value="HTHGNTR"/>
</dbReference>
<keyword evidence="6" id="KW-1185">Reference proteome</keyword>
<name>A0A1H9SMB8_9CORY</name>
<dbReference type="InterPro" id="IPR000524">
    <property type="entry name" value="Tscrpt_reg_HTH_GntR"/>
</dbReference>
<dbReference type="InterPro" id="IPR028978">
    <property type="entry name" value="Chorismate_lyase_/UTRA_dom_sf"/>
</dbReference>
<reference evidence="6" key="1">
    <citation type="submission" date="2016-10" db="EMBL/GenBank/DDBJ databases">
        <authorList>
            <person name="Varghese N."/>
            <person name="Submissions S."/>
        </authorList>
    </citation>
    <scope>NUCLEOTIDE SEQUENCE [LARGE SCALE GENOMIC DNA]</scope>
    <source>
        <strain evidence="6">DSM 20524</strain>
    </source>
</reference>
<evidence type="ECO:0000313" key="6">
    <source>
        <dbReference type="Proteomes" id="UP000198929"/>
    </source>
</evidence>
<dbReference type="InterPro" id="IPR050679">
    <property type="entry name" value="Bact_HTH_transcr_reg"/>
</dbReference>
<keyword evidence="1" id="KW-0805">Transcription regulation</keyword>
<feature type="domain" description="HTH gntR-type" evidence="4">
    <location>
        <begin position="4"/>
        <end position="74"/>
    </location>
</feature>
<dbReference type="SUPFAM" id="SSF64288">
    <property type="entry name" value="Chorismate lyase-like"/>
    <property type="match status" value="1"/>
</dbReference>
<evidence type="ECO:0000256" key="1">
    <source>
        <dbReference type="ARBA" id="ARBA00023015"/>
    </source>
</evidence>
<dbReference type="Gene3D" id="1.10.10.10">
    <property type="entry name" value="Winged helix-like DNA-binding domain superfamily/Winged helix DNA-binding domain"/>
    <property type="match status" value="1"/>
</dbReference>
<dbReference type="InterPro" id="IPR036388">
    <property type="entry name" value="WH-like_DNA-bd_sf"/>
</dbReference>
<dbReference type="Pfam" id="PF00392">
    <property type="entry name" value="GntR"/>
    <property type="match status" value="1"/>
</dbReference>
<dbReference type="SMART" id="SM00866">
    <property type="entry name" value="UTRA"/>
    <property type="match status" value="1"/>
</dbReference>
<dbReference type="InterPro" id="IPR036390">
    <property type="entry name" value="WH_DNA-bd_sf"/>
</dbReference>
<dbReference type="EMBL" id="FOGQ01000004">
    <property type="protein sequence ID" value="SER86170.1"/>
    <property type="molecule type" value="Genomic_DNA"/>
</dbReference>
<dbReference type="PANTHER" id="PTHR44846:SF17">
    <property type="entry name" value="GNTR-FAMILY TRANSCRIPTIONAL REGULATOR"/>
    <property type="match status" value="1"/>
</dbReference>
<dbReference type="STRING" id="1121357.SAMN05661109_01184"/>
<dbReference type="AlphaFoldDB" id="A0A1H9SMB8"/>
<dbReference type="SMART" id="SM00345">
    <property type="entry name" value="HTH_GNTR"/>
    <property type="match status" value="1"/>
</dbReference>
<dbReference type="SUPFAM" id="SSF46785">
    <property type="entry name" value="Winged helix' DNA-binding domain"/>
    <property type="match status" value="1"/>
</dbReference>
<keyword evidence="3" id="KW-0804">Transcription</keyword>
<dbReference type="CDD" id="cd07377">
    <property type="entry name" value="WHTH_GntR"/>
    <property type="match status" value="1"/>
</dbReference>
<organism evidence="5 6">
    <name type="scientific">Corynebacterium cystitidis DSM 20524</name>
    <dbReference type="NCBI Taxonomy" id="1121357"/>
    <lineage>
        <taxon>Bacteria</taxon>
        <taxon>Bacillati</taxon>
        <taxon>Actinomycetota</taxon>
        <taxon>Actinomycetes</taxon>
        <taxon>Mycobacteriales</taxon>
        <taxon>Corynebacteriaceae</taxon>
        <taxon>Corynebacterium</taxon>
    </lineage>
</organism>
<evidence type="ECO:0000259" key="4">
    <source>
        <dbReference type="PROSITE" id="PS50949"/>
    </source>
</evidence>
<dbReference type="GO" id="GO:0045892">
    <property type="term" value="P:negative regulation of DNA-templated transcription"/>
    <property type="evidence" value="ECO:0007669"/>
    <property type="project" value="TreeGrafter"/>
</dbReference>
<protein>
    <submittedName>
        <fullName evidence="5">GntR family transcriptional regulator</fullName>
    </submittedName>
</protein>
<dbReference type="Pfam" id="PF07702">
    <property type="entry name" value="UTRA"/>
    <property type="match status" value="1"/>
</dbReference>
<dbReference type="InterPro" id="IPR011663">
    <property type="entry name" value="UTRA"/>
</dbReference>
<dbReference type="Proteomes" id="UP000198929">
    <property type="component" value="Unassembled WGS sequence"/>
</dbReference>
<dbReference type="GO" id="GO:0003700">
    <property type="term" value="F:DNA-binding transcription factor activity"/>
    <property type="evidence" value="ECO:0007669"/>
    <property type="project" value="InterPro"/>
</dbReference>
<accession>A0A1H9SMB8</accession>